<evidence type="ECO:0000313" key="3">
    <source>
        <dbReference type="Proteomes" id="UP001153678"/>
    </source>
</evidence>
<dbReference type="GO" id="GO:0005524">
    <property type="term" value="F:ATP binding"/>
    <property type="evidence" value="ECO:0007669"/>
    <property type="project" value="InterPro"/>
</dbReference>
<keyword evidence="3" id="KW-1185">Reference proteome</keyword>
<evidence type="ECO:0000259" key="1">
    <source>
        <dbReference type="PROSITE" id="PS50011"/>
    </source>
</evidence>
<dbReference type="PROSITE" id="PS50011">
    <property type="entry name" value="PROTEIN_KINASE_DOM"/>
    <property type="match status" value="1"/>
</dbReference>
<name>A0A9W4X4K0_9GLOM</name>
<accession>A0A9W4X4K0</accession>
<dbReference type="InterPro" id="IPR000719">
    <property type="entry name" value="Prot_kinase_dom"/>
</dbReference>
<dbReference type="Pfam" id="PF07714">
    <property type="entry name" value="PK_Tyr_Ser-Thr"/>
    <property type="match status" value="1"/>
</dbReference>
<dbReference type="InterPro" id="IPR051681">
    <property type="entry name" value="Ser/Thr_Kinases-Pseudokinases"/>
</dbReference>
<organism evidence="2 3">
    <name type="scientific">Funneliformis geosporum</name>
    <dbReference type="NCBI Taxonomy" id="1117311"/>
    <lineage>
        <taxon>Eukaryota</taxon>
        <taxon>Fungi</taxon>
        <taxon>Fungi incertae sedis</taxon>
        <taxon>Mucoromycota</taxon>
        <taxon>Glomeromycotina</taxon>
        <taxon>Glomeromycetes</taxon>
        <taxon>Glomerales</taxon>
        <taxon>Glomeraceae</taxon>
        <taxon>Funneliformis</taxon>
    </lineage>
</organism>
<dbReference type="EMBL" id="CAMKVN010003998">
    <property type="protein sequence ID" value="CAI2186082.1"/>
    <property type="molecule type" value="Genomic_DNA"/>
</dbReference>
<dbReference type="InterPro" id="IPR001245">
    <property type="entry name" value="Ser-Thr/Tyr_kinase_cat_dom"/>
</dbReference>
<dbReference type="OrthoDB" id="3248549at2759"/>
<comment type="caution">
    <text evidence="2">The sequence shown here is derived from an EMBL/GenBank/DDBJ whole genome shotgun (WGS) entry which is preliminary data.</text>
</comment>
<reference evidence="2" key="1">
    <citation type="submission" date="2022-08" db="EMBL/GenBank/DDBJ databases">
        <authorList>
            <person name="Kallberg Y."/>
            <person name="Tangrot J."/>
            <person name="Rosling A."/>
        </authorList>
    </citation>
    <scope>NUCLEOTIDE SEQUENCE</scope>
    <source>
        <strain evidence="2">Wild A</strain>
    </source>
</reference>
<dbReference type="Proteomes" id="UP001153678">
    <property type="component" value="Unassembled WGS sequence"/>
</dbReference>
<protein>
    <submittedName>
        <fullName evidence="2">2717_t:CDS:1</fullName>
    </submittedName>
</protein>
<gene>
    <name evidence="2" type="ORF">FWILDA_LOCUS12397</name>
</gene>
<dbReference type="AlphaFoldDB" id="A0A9W4X4K0"/>
<dbReference type="Gene3D" id="1.10.510.10">
    <property type="entry name" value="Transferase(Phosphotransferase) domain 1"/>
    <property type="match status" value="1"/>
</dbReference>
<sequence>MTISQNLQSVQSDKKYSSSQVINWNQKQQAGENSLKFCGNIFFESKYDIVIIDAGVCKSSDPDGNTILGIISYIAPEIFIDKKYTKASDIYSFGMIMWELMAGRRPFWNRKYDQKLVEEIIHGLQPPIVTNAPEGYIELMQSCWHSDSNQRPMSIDIIKFIDKTILNEEKNPTKIIINSCIGPKTTNNTESMTKTIFDGNTGNNSENN</sequence>
<feature type="non-terminal residue" evidence="2">
    <location>
        <position position="1"/>
    </location>
</feature>
<dbReference type="InterPro" id="IPR011009">
    <property type="entry name" value="Kinase-like_dom_sf"/>
</dbReference>
<feature type="domain" description="Protein kinase" evidence="1">
    <location>
        <begin position="1"/>
        <end position="165"/>
    </location>
</feature>
<dbReference type="SUPFAM" id="SSF56112">
    <property type="entry name" value="Protein kinase-like (PK-like)"/>
    <property type="match status" value="1"/>
</dbReference>
<evidence type="ECO:0000313" key="2">
    <source>
        <dbReference type="EMBL" id="CAI2186082.1"/>
    </source>
</evidence>
<dbReference type="PANTHER" id="PTHR44329">
    <property type="entry name" value="SERINE/THREONINE-PROTEIN KINASE TNNI3K-RELATED"/>
    <property type="match status" value="1"/>
</dbReference>
<proteinExistence type="predicted"/>
<dbReference type="GO" id="GO:0004674">
    <property type="term" value="F:protein serine/threonine kinase activity"/>
    <property type="evidence" value="ECO:0007669"/>
    <property type="project" value="TreeGrafter"/>
</dbReference>